<evidence type="ECO:0000256" key="2">
    <source>
        <dbReference type="SAM" id="Phobius"/>
    </source>
</evidence>
<dbReference type="OrthoDB" id="4947007at2"/>
<feature type="region of interest" description="Disordered" evidence="1">
    <location>
        <begin position="172"/>
        <end position="219"/>
    </location>
</feature>
<dbReference type="Proteomes" id="UP000237061">
    <property type="component" value="Unassembled WGS sequence"/>
</dbReference>
<evidence type="ECO:0008006" key="5">
    <source>
        <dbReference type="Google" id="ProtNLM"/>
    </source>
</evidence>
<comment type="caution">
    <text evidence="3">The sequence shown here is derived from an EMBL/GenBank/DDBJ whole genome shotgun (WGS) entry which is preliminary data.</text>
</comment>
<dbReference type="EMBL" id="PPXC01000010">
    <property type="protein sequence ID" value="POH72847.1"/>
    <property type="molecule type" value="Genomic_DNA"/>
</dbReference>
<organism evidence="3 4">
    <name type="scientific">Arthrobacter glacialis</name>
    <dbReference type="NCBI Taxonomy" id="1664"/>
    <lineage>
        <taxon>Bacteria</taxon>
        <taxon>Bacillati</taxon>
        <taxon>Actinomycetota</taxon>
        <taxon>Actinomycetes</taxon>
        <taxon>Micrococcales</taxon>
        <taxon>Micrococcaceae</taxon>
        <taxon>Arthrobacter</taxon>
    </lineage>
</organism>
<feature type="transmembrane region" description="Helical" evidence="2">
    <location>
        <begin position="55"/>
        <end position="75"/>
    </location>
</feature>
<name>A0A2S3ZVE9_ARTGL</name>
<evidence type="ECO:0000313" key="4">
    <source>
        <dbReference type="Proteomes" id="UP000237061"/>
    </source>
</evidence>
<reference evidence="3 4" key="1">
    <citation type="submission" date="2018-01" db="EMBL/GenBank/DDBJ databases">
        <title>Arthrobacter sp. nov., from glaciers in China.</title>
        <authorList>
            <person name="Liu Q."/>
            <person name="Xin Y.-H."/>
        </authorList>
    </citation>
    <scope>NUCLEOTIDE SEQUENCE [LARGE SCALE GENOMIC DNA]</scope>
    <source>
        <strain evidence="3 4">HLT2-12-2</strain>
    </source>
</reference>
<evidence type="ECO:0000313" key="3">
    <source>
        <dbReference type="EMBL" id="POH72847.1"/>
    </source>
</evidence>
<evidence type="ECO:0000256" key="1">
    <source>
        <dbReference type="SAM" id="MobiDB-lite"/>
    </source>
</evidence>
<dbReference type="AlphaFoldDB" id="A0A2S3ZVE9"/>
<keyword evidence="4" id="KW-1185">Reference proteome</keyword>
<keyword evidence="2" id="KW-1133">Transmembrane helix</keyword>
<accession>A0A2S3ZVE9</accession>
<dbReference type="RefSeq" id="WP_103466241.1">
    <property type="nucleotide sequence ID" value="NZ_PPXB01000009.1"/>
</dbReference>
<gene>
    <name evidence="3" type="ORF">CVS27_13305</name>
</gene>
<protein>
    <recommendedName>
        <fullName evidence="5">Cell division protein FtsL</fullName>
    </recommendedName>
</protein>
<proteinExistence type="predicted"/>
<keyword evidence="2" id="KW-0812">Transmembrane</keyword>
<keyword evidence="2" id="KW-0472">Membrane</keyword>
<sequence length="219" mass="22610">MSQRASRTFTVTEGNTALRLQHDDPELLLPDPKTKKARTPLSLVVSTPRRSRSSVVVIFFLVILAATAVVLGTSISVSKGQYELVGLKNQQSDLHKANQTLEQEIAARQAPQNLVSRAAALGMVPAGTTGQIDVRNKTVSGSPLPATADTKGLASIPPALIDPPTAVAPAEPVLSPAAIAQSGEKSQQPAPTTPAPNPAAAVSPELNGGTIPAPAQKDS</sequence>